<dbReference type="InterPro" id="IPR050270">
    <property type="entry name" value="DegV_domain_contain"/>
</dbReference>
<dbReference type="InterPro" id="IPR003797">
    <property type="entry name" value="DegV"/>
</dbReference>
<keyword evidence="2" id="KW-0446">Lipid-binding</keyword>
<dbReference type="Pfam" id="PF02645">
    <property type="entry name" value="DegV"/>
    <property type="match status" value="1"/>
</dbReference>
<dbReference type="PATRIC" id="fig|1422.18.peg.3029"/>
<protein>
    <recommendedName>
        <fullName evidence="5">DegV family protein</fullName>
    </recommendedName>
</protein>
<evidence type="ECO:0000256" key="1">
    <source>
        <dbReference type="ARBA" id="ARBA00003238"/>
    </source>
</evidence>
<dbReference type="PANTHER" id="PTHR33434">
    <property type="entry name" value="DEGV DOMAIN-CONTAINING PROTEIN DR_1986-RELATED"/>
    <property type="match status" value="1"/>
</dbReference>
<evidence type="ECO:0008006" key="5">
    <source>
        <dbReference type="Google" id="ProtNLM"/>
    </source>
</evidence>
<comment type="caution">
    <text evidence="3">The sequence shown here is derived from an EMBL/GenBank/DDBJ whole genome shotgun (WGS) entry which is preliminary data.</text>
</comment>
<evidence type="ECO:0000313" key="3">
    <source>
        <dbReference type="EMBL" id="KYD27399.1"/>
    </source>
</evidence>
<dbReference type="GO" id="GO:0008289">
    <property type="term" value="F:lipid binding"/>
    <property type="evidence" value="ECO:0007669"/>
    <property type="project" value="UniProtKB-KW"/>
</dbReference>
<dbReference type="AlphaFoldDB" id="A0A150MSL0"/>
<sequence length="323" mass="34600">MTVVVLPLAAKQLFFLVGFSPVSLYNGNEIISIRSERMKSIKIVTDSTVDVPAAVLAEHGVEVVPLHLTVDGEAFIDRVTITPGQFMAKMKAARELPKSSQPSIGEFLAVYDRLGADGSEIISIHMAGELSGTVRSAEHAAALTEAAVTVVDSQFISCALGFQVLEAARLAKAGRSVADIIRRLDEIRRCTRLYVVLDTLEHLVKGGRIGRGKALVGSLLRIKPIAALVDGLYTPVSNVRSFSQAIADLAGRLVEEKAEAPVRAVAIAHADAPRWAERLKEAVTDIIGYSPIDIVETTPVISIHTGPGALALMYYAEEAPLDE</sequence>
<comment type="function">
    <text evidence="1">May bind long-chain fatty acids, such as palmitate, and may play a role in lipid transport or fatty acid metabolism.</text>
</comment>
<accession>A0A150MSL0</accession>
<evidence type="ECO:0000256" key="2">
    <source>
        <dbReference type="ARBA" id="ARBA00023121"/>
    </source>
</evidence>
<dbReference type="PANTHER" id="PTHR33434:SF8">
    <property type="entry name" value="DEGV DOMAIN-CONTAINING PROTEIN SPR1019"/>
    <property type="match status" value="1"/>
</dbReference>
<organism evidence="3 4">
    <name type="scientific">Geobacillus stearothermophilus</name>
    <name type="common">Bacillus stearothermophilus</name>
    <dbReference type="NCBI Taxonomy" id="1422"/>
    <lineage>
        <taxon>Bacteria</taxon>
        <taxon>Bacillati</taxon>
        <taxon>Bacillota</taxon>
        <taxon>Bacilli</taxon>
        <taxon>Bacillales</taxon>
        <taxon>Anoxybacillaceae</taxon>
        <taxon>Geobacillus</taxon>
    </lineage>
</organism>
<gene>
    <name evidence="3" type="ORF">B4109_1527</name>
</gene>
<proteinExistence type="predicted"/>
<name>A0A150MSL0_GEOSE</name>
<dbReference type="Proteomes" id="UP000075424">
    <property type="component" value="Unassembled WGS sequence"/>
</dbReference>
<reference evidence="3 4" key="1">
    <citation type="submission" date="2016-01" db="EMBL/GenBank/DDBJ databases">
        <title>Draft Genome Sequences of Seven Thermophilic Sporeformers Isolated from Foods.</title>
        <authorList>
            <person name="Berendsen E.M."/>
            <person name="Wells-Bennik M.H."/>
            <person name="Krawcyk A.O."/>
            <person name="De Jong A."/>
            <person name="Holsappel S."/>
            <person name="Eijlander R.T."/>
            <person name="Kuipers O.P."/>
        </authorList>
    </citation>
    <scope>NUCLEOTIDE SEQUENCE [LARGE SCALE GENOMIC DNA]</scope>
    <source>
        <strain evidence="3 4">B4109</strain>
    </source>
</reference>
<dbReference type="Gene3D" id="3.40.50.10170">
    <property type="match status" value="1"/>
</dbReference>
<dbReference type="NCBIfam" id="TIGR00762">
    <property type="entry name" value="DegV"/>
    <property type="match status" value="1"/>
</dbReference>
<evidence type="ECO:0000313" key="4">
    <source>
        <dbReference type="Proteomes" id="UP000075424"/>
    </source>
</evidence>
<dbReference type="InterPro" id="IPR043168">
    <property type="entry name" value="DegV_C"/>
</dbReference>
<dbReference type="SUPFAM" id="SSF82549">
    <property type="entry name" value="DAK1/DegV-like"/>
    <property type="match status" value="1"/>
</dbReference>
<dbReference type="Gene3D" id="3.30.1180.10">
    <property type="match status" value="1"/>
</dbReference>
<dbReference type="EMBL" id="LQYV01000053">
    <property type="protein sequence ID" value="KYD27399.1"/>
    <property type="molecule type" value="Genomic_DNA"/>
</dbReference>
<dbReference type="PROSITE" id="PS51482">
    <property type="entry name" value="DEGV"/>
    <property type="match status" value="1"/>
</dbReference>